<reference evidence="1" key="1">
    <citation type="submission" date="2002-07" db="EMBL/GenBank/DDBJ databases">
        <title>Oryza sativa nipponbare(GA3) genomic DNA, chromosome 9, PAC clone:P0406E03.</title>
        <authorList>
            <person name="Sasaki T."/>
            <person name="Matsumoto T."/>
            <person name="Hattori M."/>
            <person name="Sakaki Y."/>
            <person name="Katayose Y."/>
        </authorList>
    </citation>
    <scope>NUCLEOTIDE SEQUENCE</scope>
</reference>
<name>Q6K451_ORYSJ</name>
<dbReference type="AlphaFoldDB" id="Q6K451"/>
<sequence length="110" mass="11473">MTEVISTTCWVPSPAPIDASSDHPSVPTSSTVLPPLGLLSSNSHLASIIASTAAKGTLLARVFGAVHVVIGETSHRPPRLPLSIVTTGDTSFSPSTALTWRFFGFGGRKF</sequence>
<organism evidence="1 3">
    <name type="scientific">Oryza sativa subsp. japonica</name>
    <name type="common">Rice</name>
    <dbReference type="NCBI Taxonomy" id="39947"/>
    <lineage>
        <taxon>Eukaryota</taxon>
        <taxon>Viridiplantae</taxon>
        <taxon>Streptophyta</taxon>
        <taxon>Embryophyta</taxon>
        <taxon>Tracheophyta</taxon>
        <taxon>Spermatophyta</taxon>
        <taxon>Magnoliopsida</taxon>
        <taxon>Liliopsida</taxon>
        <taxon>Poales</taxon>
        <taxon>Poaceae</taxon>
        <taxon>BOP clade</taxon>
        <taxon>Oryzoideae</taxon>
        <taxon>Oryzeae</taxon>
        <taxon>Oryzinae</taxon>
        <taxon>Oryza</taxon>
        <taxon>Oryza sativa</taxon>
    </lineage>
</organism>
<accession>Q6K451</accession>
<dbReference type="EMBL" id="AP005894">
    <property type="protein sequence ID" value="BAD34138.1"/>
    <property type="molecule type" value="Genomic_DNA"/>
</dbReference>
<evidence type="ECO:0000313" key="2">
    <source>
        <dbReference type="EMBL" id="BAD34138.1"/>
    </source>
</evidence>
<reference evidence="2" key="2">
    <citation type="submission" date="2002-11" db="EMBL/GenBank/DDBJ databases">
        <title>Oryza sativa nipponbare(GA3) genomic DNA, chromosome 9, BAC clone:OSJNBa0095O23.</title>
        <authorList>
            <person name="Sasaki T."/>
            <person name="Matsumoto T."/>
            <person name="Katayose Y."/>
        </authorList>
    </citation>
    <scope>NUCLEOTIDE SEQUENCE</scope>
</reference>
<protein>
    <submittedName>
        <fullName evidence="1">Uncharacterized protein</fullName>
    </submittedName>
</protein>
<dbReference type="EMBL" id="AP005583">
    <property type="protein sequence ID" value="BAD22298.1"/>
    <property type="molecule type" value="Genomic_DNA"/>
</dbReference>
<proteinExistence type="predicted"/>
<dbReference type="Proteomes" id="UP000000763">
    <property type="component" value="Chromosome 9"/>
</dbReference>
<reference evidence="3" key="3">
    <citation type="journal article" date="2005" name="Nature">
        <title>The map-based sequence of the rice genome.</title>
        <authorList>
            <consortium name="International rice genome sequencing project (IRGSP)"/>
            <person name="Matsumoto T."/>
            <person name="Wu J."/>
            <person name="Kanamori H."/>
            <person name="Katayose Y."/>
            <person name="Fujisawa M."/>
            <person name="Namiki N."/>
            <person name="Mizuno H."/>
            <person name="Yamamoto K."/>
            <person name="Antonio B.A."/>
            <person name="Baba T."/>
            <person name="Sakata K."/>
            <person name="Nagamura Y."/>
            <person name="Aoki H."/>
            <person name="Arikawa K."/>
            <person name="Arita K."/>
            <person name="Bito T."/>
            <person name="Chiden Y."/>
            <person name="Fujitsuka N."/>
            <person name="Fukunaka R."/>
            <person name="Hamada M."/>
            <person name="Harada C."/>
            <person name="Hayashi A."/>
            <person name="Hijishita S."/>
            <person name="Honda M."/>
            <person name="Hosokawa S."/>
            <person name="Ichikawa Y."/>
            <person name="Idonuma A."/>
            <person name="Iijima M."/>
            <person name="Ikeda M."/>
            <person name="Ikeno M."/>
            <person name="Ito K."/>
            <person name="Ito S."/>
            <person name="Ito T."/>
            <person name="Ito Y."/>
            <person name="Ito Y."/>
            <person name="Iwabuchi A."/>
            <person name="Kamiya K."/>
            <person name="Karasawa W."/>
            <person name="Kurita K."/>
            <person name="Katagiri S."/>
            <person name="Kikuta A."/>
            <person name="Kobayashi H."/>
            <person name="Kobayashi N."/>
            <person name="Machita K."/>
            <person name="Maehara T."/>
            <person name="Masukawa M."/>
            <person name="Mizubayashi T."/>
            <person name="Mukai Y."/>
            <person name="Nagasaki H."/>
            <person name="Nagata Y."/>
            <person name="Naito S."/>
            <person name="Nakashima M."/>
            <person name="Nakama Y."/>
            <person name="Nakamichi Y."/>
            <person name="Nakamura M."/>
            <person name="Meguro A."/>
            <person name="Negishi M."/>
            <person name="Ohta I."/>
            <person name="Ohta T."/>
            <person name="Okamoto M."/>
            <person name="Ono N."/>
            <person name="Saji S."/>
            <person name="Sakaguchi M."/>
            <person name="Sakai K."/>
            <person name="Shibata M."/>
            <person name="Shimokawa T."/>
            <person name="Song J."/>
            <person name="Takazaki Y."/>
            <person name="Terasawa K."/>
            <person name="Tsugane M."/>
            <person name="Tsuji K."/>
            <person name="Ueda S."/>
            <person name="Waki K."/>
            <person name="Yamagata H."/>
            <person name="Yamamoto M."/>
            <person name="Yamamoto S."/>
            <person name="Yamane H."/>
            <person name="Yoshiki S."/>
            <person name="Yoshihara R."/>
            <person name="Yukawa K."/>
            <person name="Zhong H."/>
            <person name="Yano M."/>
            <person name="Yuan Q."/>
            <person name="Ouyang S."/>
            <person name="Liu J."/>
            <person name="Jones K.M."/>
            <person name="Gansberger K."/>
            <person name="Moffat K."/>
            <person name="Hill J."/>
            <person name="Bera J."/>
            <person name="Fadrosh D."/>
            <person name="Jin S."/>
            <person name="Johri S."/>
            <person name="Kim M."/>
            <person name="Overton L."/>
            <person name="Reardon M."/>
            <person name="Tsitrin T."/>
            <person name="Vuong H."/>
            <person name="Weaver B."/>
            <person name="Ciecko A."/>
            <person name="Tallon L."/>
            <person name="Jackson J."/>
            <person name="Pai G."/>
            <person name="Aken S.V."/>
            <person name="Utterback T."/>
            <person name="Reidmuller S."/>
            <person name="Feldblyum T."/>
            <person name="Hsiao J."/>
            <person name="Zismann V."/>
            <person name="Iobst S."/>
            <person name="de Vazeille A.R."/>
            <person name="Buell C.R."/>
            <person name="Ying K."/>
            <person name="Li Y."/>
            <person name="Lu T."/>
            <person name="Huang Y."/>
            <person name="Zhao Q."/>
            <person name="Feng Q."/>
            <person name="Zhang L."/>
            <person name="Zhu J."/>
            <person name="Weng Q."/>
            <person name="Mu J."/>
            <person name="Lu Y."/>
            <person name="Fan D."/>
            <person name="Liu Y."/>
            <person name="Guan J."/>
            <person name="Zhang Y."/>
            <person name="Yu S."/>
            <person name="Liu X."/>
            <person name="Zhang Y."/>
            <person name="Hong G."/>
            <person name="Han B."/>
            <person name="Choisne N."/>
            <person name="Demange N."/>
            <person name="Orjeda G."/>
            <person name="Samain S."/>
            <person name="Cattolico L."/>
            <person name="Pelletier E."/>
            <person name="Couloux A."/>
            <person name="Segurens B."/>
            <person name="Wincker P."/>
            <person name="D'Hont A."/>
            <person name="Scarpelli C."/>
            <person name="Weissenbach J."/>
            <person name="Salanoubat M."/>
            <person name="Quetier F."/>
            <person name="Yu Y."/>
            <person name="Kim H.R."/>
            <person name="Rambo T."/>
            <person name="Currie J."/>
            <person name="Collura K."/>
            <person name="Luo M."/>
            <person name="Yang T."/>
            <person name="Ammiraju J.S.S."/>
            <person name="Engler F."/>
            <person name="Soderlund C."/>
            <person name="Wing R.A."/>
            <person name="Palmer L.E."/>
            <person name="de la Bastide M."/>
            <person name="Spiegel L."/>
            <person name="Nascimento L."/>
            <person name="Zutavern T."/>
            <person name="O'Shaughnessy A."/>
            <person name="Dike S."/>
            <person name="Dedhia N."/>
            <person name="Preston R."/>
            <person name="Balija V."/>
            <person name="McCombie W.R."/>
            <person name="Chow T."/>
            <person name="Chen H."/>
            <person name="Chung M."/>
            <person name="Chen C."/>
            <person name="Shaw J."/>
            <person name="Wu H."/>
            <person name="Hsiao K."/>
            <person name="Chao Y."/>
            <person name="Chu M."/>
            <person name="Cheng C."/>
            <person name="Hour A."/>
            <person name="Lee P."/>
            <person name="Lin S."/>
            <person name="Lin Y."/>
            <person name="Liou J."/>
            <person name="Liu S."/>
            <person name="Hsing Y."/>
            <person name="Raghuvanshi S."/>
            <person name="Mohanty A."/>
            <person name="Bharti A.K."/>
            <person name="Gaur A."/>
            <person name="Gupta V."/>
            <person name="Kumar D."/>
            <person name="Ravi V."/>
            <person name="Vij S."/>
            <person name="Kapur A."/>
            <person name="Khurana P."/>
            <person name="Khurana P."/>
            <person name="Khurana J.P."/>
            <person name="Tyagi A.K."/>
            <person name="Gaikwad K."/>
            <person name="Singh A."/>
            <person name="Dalal V."/>
            <person name="Srivastava S."/>
            <person name="Dixit A."/>
            <person name="Pal A.K."/>
            <person name="Ghazi I.A."/>
            <person name="Yadav M."/>
            <person name="Pandit A."/>
            <person name="Bhargava A."/>
            <person name="Sureshbabu K."/>
            <person name="Batra K."/>
            <person name="Sharma T.R."/>
            <person name="Mohapatra T."/>
            <person name="Singh N.K."/>
            <person name="Messing J."/>
            <person name="Nelson A.B."/>
            <person name="Fuks G."/>
            <person name="Kavchok S."/>
            <person name="Keizer G."/>
            <person name="Linton E."/>
            <person name="Llaca V."/>
            <person name="Song R."/>
            <person name="Tanyolac B."/>
            <person name="Young S."/>
            <person name="Ho-Il K."/>
            <person name="Hahn J.H."/>
            <person name="Sangsakoo G."/>
            <person name="Vanavichit A."/>
            <person name="de Mattos Luiz.A.T."/>
            <person name="Zimmer P.D."/>
            <person name="Malone G."/>
            <person name="Dellagostin O."/>
            <person name="de Oliveira A.C."/>
            <person name="Bevan M."/>
            <person name="Bancroft I."/>
            <person name="Minx P."/>
            <person name="Cordum H."/>
            <person name="Wilson R."/>
            <person name="Cheng Z."/>
            <person name="Jin W."/>
            <person name="Jiang J."/>
            <person name="Leong S.A."/>
            <person name="Iwama H."/>
            <person name="Gojobori T."/>
            <person name="Itoh T."/>
            <person name="Niimura Y."/>
            <person name="Fujii Y."/>
            <person name="Habara T."/>
            <person name="Sakai H."/>
            <person name="Sato Y."/>
            <person name="Wilson G."/>
            <person name="Kumar K."/>
            <person name="McCouch S."/>
            <person name="Juretic N."/>
            <person name="Hoen D."/>
            <person name="Wright S."/>
            <person name="Bruskiewich R."/>
            <person name="Bureau T."/>
            <person name="Miyao A."/>
            <person name="Hirochika H."/>
            <person name="Nishikawa T."/>
            <person name="Kadowaki K."/>
            <person name="Sugiura M."/>
            <person name="Burr B."/>
            <person name="Sasaki T."/>
        </authorList>
    </citation>
    <scope>NUCLEOTIDE SEQUENCE [LARGE SCALE GENOMIC DNA]</scope>
    <source>
        <strain evidence="3">cv. Nipponbare</strain>
    </source>
</reference>
<gene>
    <name evidence="2" type="ORF">OSJNBa0095O23.39</name>
    <name evidence="1" type="ORF">P0406E03.13</name>
</gene>
<evidence type="ECO:0000313" key="1">
    <source>
        <dbReference type="EMBL" id="BAD22298.1"/>
    </source>
</evidence>
<evidence type="ECO:0000313" key="3">
    <source>
        <dbReference type="Proteomes" id="UP000000763"/>
    </source>
</evidence>
<reference evidence="3" key="4">
    <citation type="journal article" date="2008" name="Nucleic Acids Res.">
        <title>The rice annotation project database (RAP-DB): 2008 update.</title>
        <authorList>
            <consortium name="The rice annotation project (RAP)"/>
        </authorList>
    </citation>
    <scope>GENOME REANNOTATION</scope>
    <source>
        <strain evidence="3">cv. Nipponbare</strain>
    </source>
</reference>